<feature type="domain" description="Histidine kinase" evidence="8">
    <location>
        <begin position="212"/>
        <end position="418"/>
    </location>
</feature>
<dbReference type="InterPro" id="IPR003661">
    <property type="entry name" value="HisK_dim/P_dom"/>
</dbReference>
<dbReference type="CDD" id="cd00075">
    <property type="entry name" value="HATPase"/>
    <property type="match status" value="1"/>
</dbReference>
<dbReference type="GO" id="GO:0005886">
    <property type="term" value="C:plasma membrane"/>
    <property type="evidence" value="ECO:0007669"/>
    <property type="project" value="TreeGrafter"/>
</dbReference>
<dbReference type="Proteomes" id="UP001221217">
    <property type="component" value="Unassembled WGS sequence"/>
</dbReference>
<dbReference type="InterPro" id="IPR004358">
    <property type="entry name" value="Sig_transdc_His_kin-like_C"/>
</dbReference>
<dbReference type="InterPro" id="IPR036097">
    <property type="entry name" value="HisK_dim/P_sf"/>
</dbReference>
<evidence type="ECO:0000256" key="4">
    <source>
        <dbReference type="ARBA" id="ARBA00022679"/>
    </source>
</evidence>
<dbReference type="SMART" id="SM00387">
    <property type="entry name" value="HATPase_c"/>
    <property type="match status" value="1"/>
</dbReference>
<keyword evidence="4" id="KW-0808">Transferase</keyword>
<feature type="transmembrane region" description="Helical" evidence="7">
    <location>
        <begin position="124"/>
        <end position="150"/>
    </location>
</feature>
<evidence type="ECO:0000256" key="2">
    <source>
        <dbReference type="ARBA" id="ARBA00012438"/>
    </source>
</evidence>
<dbReference type="InterPro" id="IPR036890">
    <property type="entry name" value="HATPase_C_sf"/>
</dbReference>
<evidence type="ECO:0000256" key="1">
    <source>
        <dbReference type="ARBA" id="ARBA00000085"/>
    </source>
</evidence>
<feature type="transmembrane region" description="Helical" evidence="7">
    <location>
        <begin position="12"/>
        <end position="35"/>
    </location>
</feature>
<comment type="catalytic activity">
    <reaction evidence="1">
        <text>ATP + protein L-histidine = ADP + protein N-phospho-L-histidine.</text>
        <dbReference type="EC" id="2.7.13.3"/>
    </reaction>
</comment>
<dbReference type="SMART" id="SM00388">
    <property type="entry name" value="HisKA"/>
    <property type="match status" value="1"/>
</dbReference>
<keyword evidence="7" id="KW-0812">Transmembrane</keyword>
<reference evidence="9 10" key="1">
    <citation type="submission" date="2022-12" db="EMBL/GenBank/DDBJ databases">
        <title>Metagenome assembled genome from gulf of manar.</title>
        <authorList>
            <person name="Kohli P."/>
            <person name="Pk S."/>
            <person name="Venkata Ramana C."/>
            <person name="Sasikala C."/>
        </authorList>
    </citation>
    <scope>NUCLEOTIDE SEQUENCE [LARGE SCALE GENOMIC DNA]</scope>
    <source>
        <strain evidence="9">JB008</strain>
    </source>
</reference>
<dbReference type="InterPro" id="IPR005467">
    <property type="entry name" value="His_kinase_dom"/>
</dbReference>
<dbReference type="PANTHER" id="PTHR45453:SF1">
    <property type="entry name" value="PHOSPHATE REGULON SENSOR PROTEIN PHOR"/>
    <property type="match status" value="1"/>
</dbReference>
<dbReference type="Pfam" id="PF00512">
    <property type="entry name" value="HisKA"/>
    <property type="match status" value="1"/>
</dbReference>
<dbReference type="Pfam" id="PF02518">
    <property type="entry name" value="HATPase_c"/>
    <property type="match status" value="1"/>
</dbReference>
<dbReference type="GO" id="GO:0004721">
    <property type="term" value="F:phosphoprotein phosphatase activity"/>
    <property type="evidence" value="ECO:0007669"/>
    <property type="project" value="TreeGrafter"/>
</dbReference>
<accession>A0AAJ1MNZ6</accession>
<dbReference type="EC" id="2.7.13.3" evidence="2"/>
<dbReference type="PROSITE" id="PS50109">
    <property type="entry name" value="HIS_KIN"/>
    <property type="match status" value="1"/>
</dbReference>
<dbReference type="CDD" id="cd00082">
    <property type="entry name" value="HisKA"/>
    <property type="match status" value="1"/>
</dbReference>
<keyword evidence="5 9" id="KW-0418">Kinase</keyword>
<dbReference type="InterPro" id="IPR050351">
    <property type="entry name" value="BphY/WalK/GraS-like"/>
</dbReference>
<dbReference type="GO" id="GO:0016036">
    <property type="term" value="P:cellular response to phosphate starvation"/>
    <property type="evidence" value="ECO:0007669"/>
    <property type="project" value="TreeGrafter"/>
</dbReference>
<evidence type="ECO:0000313" key="10">
    <source>
        <dbReference type="Proteomes" id="UP001221217"/>
    </source>
</evidence>
<dbReference type="AlphaFoldDB" id="A0AAJ1MNZ6"/>
<keyword evidence="3" id="KW-0597">Phosphoprotein</keyword>
<dbReference type="Gene3D" id="1.10.287.130">
    <property type="match status" value="1"/>
</dbReference>
<evidence type="ECO:0000256" key="5">
    <source>
        <dbReference type="ARBA" id="ARBA00022777"/>
    </source>
</evidence>
<dbReference type="GO" id="GO:0000155">
    <property type="term" value="F:phosphorelay sensor kinase activity"/>
    <property type="evidence" value="ECO:0007669"/>
    <property type="project" value="InterPro"/>
</dbReference>
<evidence type="ECO:0000259" key="8">
    <source>
        <dbReference type="PROSITE" id="PS50109"/>
    </source>
</evidence>
<evidence type="ECO:0000256" key="7">
    <source>
        <dbReference type="SAM" id="Phobius"/>
    </source>
</evidence>
<dbReference type="Gene3D" id="3.30.565.10">
    <property type="entry name" value="Histidine kinase-like ATPase, C-terminal domain"/>
    <property type="match status" value="1"/>
</dbReference>
<dbReference type="PRINTS" id="PR00344">
    <property type="entry name" value="BCTRLSENSOR"/>
</dbReference>
<protein>
    <recommendedName>
        <fullName evidence="2">histidine kinase</fullName>
        <ecNumber evidence="2">2.7.13.3</ecNumber>
    </recommendedName>
</protein>
<name>A0AAJ1MNZ6_9SPIO</name>
<dbReference type="PANTHER" id="PTHR45453">
    <property type="entry name" value="PHOSPHATE REGULON SENSOR PROTEIN PHOR"/>
    <property type="match status" value="1"/>
</dbReference>
<dbReference type="SUPFAM" id="SSF55874">
    <property type="entry name" value="ATPase domain of HSP90 chaperone/DNA topoisomerase II/histidine kinase"/>
    <property type="match status" value="1"/>
</dbReference>
<dbReference type="EMBL" id="JAQQAL010000049">
    <property type="protein sequence ID" value="MDC7228485.1"/>
    <property type="molecule type" value="Genomic_DNA"/>
</dbReference>
<comment type="caution">
    <text evidence="9">The sequence shown here is derived from an EMBL/GenBank/DDBJ whole genome shotgun (WGS) entry which is preliminary data.</text>
</comment>
<dbReference type="InterPro" id="IPR003594">
    <property type="entry name" value="HATPase_dom"/>
</dbReference>
<gene>
    <name evidence="9" type="ORF">PQJ61_17115</name>
</gene>
<proteinExistence type="predicted"/>
<keyword evidence="7" id="KW-1133">Transmembrane helix</keyword>
<dbReference type="SUPFAM" id="SSF47384">
    <property type="entry name" value="Homodimeric domain of signal transducing histidine kinase"/>
    <property type="match status" value="1"/>
</dbReference>
<sequence>MIRLFPWLLRRFIFAFAILVAVQLILYFSGLNLILSGYEDDMLERYESAAVKVLTGNESGVELELPGTGSFFVFTEDRTLVFTNKGKGRSISESDLRPVYLNDSIVGYFHAGELGFTDNQANRVFLSSIIILGVFSAVLSIVIGLIAALYSSRKIAGPISLLRSDIHDIRSMKVVDSREFAISELRVMSQDVSNASKTLSSQEEYKRQWLRDLAHDLRTPLSGLKSQLEAMADGVLEPTAERFRRHLLEIERLENLASSIGELTSVESKENIEKTEIDARSFAERLVSPFEQEAVDKGIRIETRIDEGRIFVDEQLLLRALGNILSNAVKYIDDGDCIRLDLAINPGFLHIEITNNGPNIPEKQQELIFTRLYRGESGRTSPGSGLGLSITREIIKLHGGAIHINNLTPRGVCFVINI</sequence>
<evidence type="ECO:0000256" key="6">
    <source>
        <dbReference type="ARBA" id="ARBA00023012"/>
    </source>
</evidence>
<keyword evidence="6" id="KW-0902">Two-component regulatory system</keyword>
<evidence type="ECO:0000256" key="3">
    <source>
        <dbReference type="ARBA" id="ARBA00022553"/>
    </source>
</evidence>
<keyword evidence="7" id="KW-0472">Membrane</keyword>
<organism evidence="9 10">
    <name type="scientific">Candidatus Thalassospirochaeta sargassi</name>
    <dbReference type="NCBI Taxonomy" id="3119039"/>
    <lineage>
        <taxon>Bacteria</taxon>
        <taxon>Pseudomonadati</taxon>
        <taxon>Spirochaetota</taxon>
        <taxon>Spirochaetia</taxon>
        <taxon>Spirochaetales</taxon>
        <taxon>Spirochaetaceae</taxon>
        <taxon>Candidatus Thalassospirochaeta</taxon>
    </lineage>
</organism>
<evidence type="ECO:0000313" key="9">
    <source>
        <dbReference type="EMBL" id="MDC7228485.1"/>
    </source>
</evidence>